<sequence length="355" mass="40649">MKKEERGSMSMAEVSTEQGEKVFLVRWMDNSVVTTASTTFGSHPVNKVQRWSQAKKDRIRISCPQSIQQYNASMGGTDRQDQNANTYRVQIRGKKWFRLTGHQLKAAAHFVRRQDADIIDDSETQASDSSTTAATAQTQEQLPRRRGRGVKYEEAELPQVDFDKPTYSFKKMNSIPSIGTPVFPDGDFSRYKDFSPHELVELFWANDFLEEVIKQINLYCVFKQAEEINTNVGELRVFLGVRLLSGYNPMPQRFLRAIASYCILGTLHQNNLTALPVDLFDSMSHLRMLRLAENQLNCDCHLSWLARWLRRNPRLALFAKCAEPLPVQGRGVAELRDSEFKCPGEEEDRFPRSGD</sequence>
<evidence type="ECO:0000256" key="1">
    <source>
        <dbReference type="ARBA" id="ARBA00022614"/>
    </source>
</evidence>
<dbReference type="InterPro" id="IPR000483">
    <property type="entry name" value="Cys-rich_flank_reg_C"/>
</dbReference>
<feature type="compositionally biased region" description="Low complexity" evidence="3">
    <location>
        <begin position="124"/>
        <end position="141"/>
    </location>
</feature>
<organism evidence="4">
    <name type="scientific">Cyprideis torosa</name>
    <dbReference type="NCBI Taxonomy" id="163714"/>
    <lineage>
        <taxon>Eukaryota</taxon>
        <taxon>Metazoa</taxon>
        <taxon>Ecdysozoa</taxon>
        <taxon>Arthropoda</taxon>
        <taxon>Crustacea</taxon>
        <taxon>Oligostraca</taxon>
        <taxon>Ostracoda</taxon>
        <taxon>Podocopa</taxon>
        <taxon>Podocopida</taxon>
        <taxon>Cytherocopina</taxon>
        <taxon>Cytheroidea</taxon>
        <taxon>Cytherideidae</taxon>
        <taxon>Cyprideis</taxon>
    </lineage>
</organism>
<dbReference type="InterPro" id="IPR029526">
    <property type="entry name" value="PGBD"/>
</dbReference>
<protein>
    <submittedName>
        <fullName evidence="4">Uncharacterized protein</fullName>
    </submittedName>
</protein>
<dbReference type="AlphaFoldDB" id="A0A7R8ZLC1"/>
<dbReference type="InterPro" id="IPR032675">
    <property type="entry name" value="LRR_dom_sf"/>
</dbReference>
<accession>A0A7R8ZLC1</accession>
<evidence type="ECO:0000313" key="4">
    <source>
        <dbReference type="EMBL" id="CAD7225765.1"/>
    </source>
</evidence>
<dbReference type="SMART" id="SM00082">
    <property type="entry name" value="LRRCT"/>
    <property type="match status" value="1"/>
</dbReference>
<dbReference type="Pfam" id="PF13843">
    <property type="entry name" value="DDE_Tnp_1_7"/>
    <property type="match status" value="2"/>
</dbReference>
<dbReference type="Gene3D" id="3.80.10.10">
    <property type="entry name" value="Ribonuclease Inhibitor"/>
    <property type="match status" value="1"/>
</dbReference>
<gene>
    <name evidence="4" type="ORF">CTOB1V02_LOCUS3697</name>
</gene>
<evidence type="ECO:0000256" key="3">
    <source>
        <dbReference type="SAM" id="MobiDB-lite"/>
    </source>
</evidence>
<proteinExistence type="predicted"/>
<dbReference type="PANTHER" id="PTHR47272">
    <property type="entry name" value="DDE_TNP_1_7 DOMAIN-CONTAINING PROTEIN"/>
    <property type="match status" value="1"/>
</dbReference>
<keyword evidence="1" id="KW-0433">Leucine-rich repeat</keyword>
<dbReference type="SUPFAM" id="SSF52058">
    <property type="entry name" value="L domain-like"/>
    <property type="match status" value="1"/>
</dbReference>
<reference evidence="4" key="1">
    <citation type="submission" date="2020-11" db="EMBL/GenBank/DDBJ databases">
        <authorList>
            <person name="Tran Van P."/>
        </authorList>
    </citation>
    <scope>NUCLEOTIDE SEQUENCE</scope>
</reference>
<dbReference type="EMBL" id="OB660659">
    <property type="protein sequence ID" value="CAD7225765.1"/>
    <property type="molecule type" value="Genomic_DNA"/>
</dbReference>
<evidence type="ECO:0000256" key="2">
    <source>
        <dbReference type="ARBA" id="ARBA00022729"/>
    </source>
</evidence>
<dbReference type="OrthoDB" id="6376406at2759"/>
<dbReference type="PANTHER" id="PTHR47272:SF1">
    <property type="entry name" value="PIGGYBAC TRANSPOSABLE ELEMENT-DERIVED PROTEIN 3-LIKE"/>
    <property type="match status" value="1"/>
</dbReference>
<keyword evidence="2" id="KW-0732">Signal</keyword>
<name>A0A7R8ZLC1_9CRUS</name>
<feature type="region of interest" description="Disordered" evidence="3">
    <location>
        <begin position="122"/>
        <end position="150"/>
    </location>
</feature>